<feature type="domain" description="SLH" evidence="3">
    <location>
        <begin position="144"/>
        <end position="207"/>
    </location>
</feature>
<feature type="domain" description="SLH" evidence="3">
    <location>
        <begin position="76"/>
        <end position="139"/>
    </location>
</feature>
<evidence type="ECO:0000256" key="2">
    <source>
        <dbReference type="SAM" id="SignalP"/>
    </source>
</evidence>
<dbReference type="Proteomes" id="UP000641741">
    <property type="component" value="Unassembled WGS sequence"/>
</dbReference>
<dbReference type="RefSeq" id="WP_186970020.1">
    <property type="nucleotide sequence ID" value="NZ_JACOPK010000006.1"/>
</dbReference>
<keyword evidence="5" id="KW-1185">Reference proteome</keyword>
<dbReference type="EMBL" id="JACOPK010000006">
    <property type="protein sequence ID" value="MBC5695809.1"/>
    <property type="molecule type" value="Genomic_DNA"/>
</dbReference>
<organism evidence="4 5">
    <name type="scientific">Agathobaculum hominis</name>
    <dbReference type="NCBI Taxonomy" id="2763014"/>
    <lineage>
        <taxon>Bacteria</taxon>
        <taxon>Bacillati</taxon>
        <taxon>Bacillota</taxon>
        <taxon>Clostridia</taxon>
        <taxon>Eubacteriales</taxon>
        <taxon>Butyricicoccaceae</taxon>
        <taxon>Agathobaculum</taxon>
    </lineage>
</organism>
<reference evidence="4 5" key="1">
    <citation type="submission" date="2020-08" db="EMBL/GenBank/DDBJ databases">
        <title>Genome public.</title>
        <authorList>
            <person name="Liu C."/>
            <person name="Sun Q."/>
        </authorList>
    </citation>
    <scope>NUCLEOTIDE SEQUENCE [LARGE SCALE GENOMIC DNA]</scope>
    <source>
        <strain evidence="4 5">M2</strain>
    </source>
</reference>
<evidence type="ECO:0000313" key="4">
    <source>
        <dbReference type="EMBL" id="MBC5695809.1"/>
    </source>
</evidence>
<comment type="caution">
    <text evidence="4">The sequence shown here is derived from an EMBL/GenBank/DDBJ whole genome shotgun (WGS) entry which is preliminary data.</text>
</comment>
<name>A0ABR7GNC0_9FIRM</name>
<dbReference type="InterPro" id="IPR001119">
    <property type="entry name" value="SLH_dom"/>
</dbReference>
<protein>
    <submittedName>
        <fullName evidence="4">S-layer homology domain-containing protein</fullName>
    </submittedName>
</protein>
<sequence length="536" mass="57810">MKKMWVSALLAAAMMTAAGAADAPSAWAQSSVDAARAAGLVPSQVDSAFETPITREDFCSLAAAVYRAWDRENVLQTASTGKVSFTDTDNADVLLCASAGVVNGVGNGKFAPDKNITRQEAASMLHRLGALNKNVKNDVNDRLPHVFADGEKIRSWARSDINWVYRQGIMNGTGSNQFTPNGAYTREQSIATTLRLYDSRYALAPAKEAAHYVLVPNERTVTIEDAAGKRLLTDFENTNGYFQNAHLFGVWAEVEWTDTDAHCTVVNLKTGERLENRTITGISPDGTKAWAKQFNTGSGGTFLIIRSDGTHGKTEFSALSSWSNDGKSLVRSSDGSITAIDNQTRELWRVKGVSLGAYSGRGDVLLINYDSSPSVLVKDGRAATLGAKNITSLNQSGETCIVSDSVGYYKVCDLNGRVLSRTYQNALYSEGSNLYAGWVKDRTYEIFYCPAGGSAKVLYTVTWDVSTPTELPTDGAGLYALQTDDRTVVCIDSFGQTVGTAKAAFKVSNIAFEDGVLVLQGENQQAKYLPTGEITP</sequence>
<evidence type="ECO:0000313" key="5">
    <source>
        <dbReference type="Proteomes" id="UP000641741"/>
    </source>
</evidence>
<dbReference type="PROSITE" id="PS51272">
    <property type="entry name" value="SLH"/>
    <property type="match status" value="2"/>
</dbReference>
<keyword evidence="1" id="KW-0677">Repeat</keyword>
<keyword evidence="2" id="KW-0732">Signal</keyword>
<accession>A0ABR7GNC0</accession>
<dbReference type="Pfam" id="PF00395">
    <property type="entry name" value="SLH"/>
    <property type="match status" value="2"/>
</dbReference>
<feature type="chain" id="PRO_5047209430" evidence="2">
    <location>
        <begin position="21"/>
        <end position="536"/>
    </location>
</feature>
<feature type="signal peptide" evidence="2">
    <location>
        <begin position="1"/>
        <end position="20"/>
    </location>
</feature>
<proteinExistence type="predicted"/>
<dbReference type="SUPFAM" id="SSF82171">
    <property type="entry name" value="DPP6 N-terminal domain-like"/>
    <property type="match status" value="1"/>
</dbReference>
<evidence type="ECO:0000256" key="1">
    <source>
        <dbReference type="ARBA" id="ARBA00022737"/>
    </source>
</evidence>
<evidence type="ECO:0000259" key="3">
    <source>
        <dbReference type="PROSITE" id="PS51272"/>
    </source>
</evidence>
<gene>
    <name evidence="4" type="ORF">H8S02_07600</name>
</gene>